<evidence type="ECO:0000313" key="2">
    <source>
        <dbReference type="Proteomes" id="UP000177177"/>
    </source>
</evidence>
<evidence type="ECO:0000313" key="1">
    <source>
        <dbReference type="EMBL" id="OHA04001.1"/>
    </source>
</evidence>
<dbReference type="Proteomes" id="UP000177177">
    <property type="component" value="Unassembled WGS sequence"/>
</dbReference>
<sequence length="79" mass="9290">MISDLGDLKRISKELRFIIHQNQYFWRKRNILAALKNTDLGDVTFSLESSALRRSLKKAYARHIKSLYPINQFHQQDAA</sequence>
<dbReference type="AlphaFoldDB" id="A0A1G2KZT6"/>
<gene>
    <name evidence="1" type="ORF">A3C92_03595</name>
</gene>
<organism evidence="1 2">
    <name type="scientific">Candidatus Sungbacteria bacterium RIFCSPHIGHO2_02_FULL_53_17</name>
    <dbReference type="NCBI Taxonomy" id="1802275"/>
    <lineage>
        <taxon>Bacteria</taxon>
        <taxon>Candidatus Sungiibacteriota</taxon>
    </lineage>
</organism>
<name>A0A1G2KZT6_9BACT</name>
<reference evidence="1 2" key="1">
    <citation type="journal article" date="2016" name="Nat. Commun.">
        <title>Thousands of microbial genomes shed light on interconnected biogeochemical processes in an aquifer system.</title>
        <authorList>
            <person name="Anantharaman K."/>
            <person name="Brown C.T."/>
            <person name="Hug L.A."/>
            <person name="Sharon I."/>
            <person name="Castelle C.J."/>
            <person name="Probst A.J."/>
            <person name="Thomas B.C."/>
            <person name="Singh A."/>
            <person name="Wilkins M.J."/>
            <person name="Karaoz U."/>
            <person name="Brodie E.L."/>
            <person name="Williams K.H."/>
            <person name="Hubbard S.S."/>
            <person name="Banfield J.F."/>
        </authorList>
    </citation>
    <scope>NUCLEOTIDE SEQUENCE [LARGE SCALE GENOMIC DNA]</scope>
</reference>
<accession>A0A1G2KZT6</accession>
<protein>
    <submittedName>
        <fullName evidence="1">Uncharacterized protein</fullName>
    </submittedName>
</protein>
<comment type="caution">
    <text evidence="1">The sequence shown here is derived from an EMBL/GenBank/DDBJ whole genome shotgun (WGS) entry which is preliminary data.</text>
</comment>
<proteinExistence type="predicted"/>
<dbReference type="EMBL" id="MHQN01000006">
    <property type="protein sequence ID" value="OHA04001.1"/>
    <property type="molecule type" value="Genomic_DNA"/>
</dbReference>